<proteinExistence type="inferred from homology"/>
<name>A0A2S3V117_9HYPH</name>
<dbReference type="GO" id="GO:0016787">
    <property type="term" value="F:hydrolase activity"/>
    <property type="evidence" value="ECO:0007669"/>
    <property type="project" value="UniProtKB-KW"/>
</dbReference>
<feature type="domain" description="Metallo-beta-lactamase" evidence="5">
    <location>
        <begin position="86"/>
        <end position="290"/>
    </location>
</feature>
<dbReference type="GO" id="GO:0046872">
    <property type="term" value="F:metal ion binding"/>
    <property type="evidence" value="ECO:0007669"/>
    <property type="project" value="UniProtKB-KW"/>
</dbReference>
<dbReference type="InterPro" id="IPR051013">
    <property type="entry name" value="MBL_superfamily_lactonases"/>
</dbReference>
<gene>
    <name evidence="6" type="ORF">CLV41_101120</name>
</gene>
<keyword evidence="3 6" id="KW-0378">Hydrolase</keyword>
<dbReference type="EMBL" id="PPCN01000001">
    <property type="protein sequence ID" value="POF33671.1"/>
    <property type="molecule type" value="Genomic_DNA"/>
</dbReference>
<evidence type="ECO:0000256" key="1">
    <source>
        <dbReference type="ARBA" id="ARBA00007749"/>
    </source>
</evidence>
<evidence type="ECO:0000313" key="7">
    <source>
        <dbReference type="Proteomes" id="UP000236959"/>
    </source>
</evidence>
<protein>
    <submittedName>
        <fullName evidence="6">Glyoxylase-like metal-dependent hydrolase (Beta-lactamase superfamily II)</fullName>
    </submittedName>
</protein>
<dbReference type="Proteomes" id="UP000236959">
    <property type="component" value="Unassembled WGS sequence"/>
</dbReference>
<dbReference type="PANTHER" id="PTHR42978:SF6">
    <property type="entry name" value="QUORUM-QUENCHING LACTONASE YTNP-RELATED"/>
    <property type="match status" value="1"/>
</dbReference>
<dbReference type="PANTHER" id="PTHR42978">
    <property type="entry name" value="QUORUM-QUENCHING LACTONASE YTNP-RELATED-RELATED"/>
    <property type="match status" value="1"/>
</dbReference>
<evidence type="ECO:0000256" key="4">
    <source>
        <dbReference type="ARBA" id="ARBA00022833"/>
    </source>
</evidence>
<dbReference type="InterPro" id="IPR001279">
    <property type="entry name" value="Metallo-B-lactamas"/>
</dbReference>
<comment type="similarity">
    <text evidence="1">Belongs to the metallo-beta-lactamase superfamily.</text>
</comment>
<evidence type="ECO:0000256" key="2">
    <source>
        <dbReference type="ARBA" id="ARBA00022723"/>
    </source>
</evidence>
<dbReference type="SMART" id="SM00849">
    <property type="entry name" value="Lactamase_B"/>
    <property type="match status" value="1"/>
</dbReference>
<dbReference type="SUPFAM" id="SSF56281">
    <property type="entry name" value="Metallo-hydrolase/oxidoreductase"/>
    <property type="match status" value="1"/>
</dbReference>
<comment type="caution">
    <text evidence="6">The sequence shown here is derived from an EMBL/GenBank/DDBJ whole genome shotgun (WGS) entry which is preliminary data.</text>
</comment>
<dbReference type="Gene3D" id="3.60.15.10">
    <property type="entry name" value="Ribonuclease Z/Hydroxyacylglutathione hydrolase-like"/>
    <property type="match status" value="1"/>
</dbReference>
<sequence>MPGLKRVELSRREILLSGIALAATGIGGQGRAFAEANLTVGDHEITVFSDGHLALPMGFVLPEQSAEEISALLTPHGMATNMLTPDCNITLLRSGDRLVLFDVGSGQNFQPSAGELLSKLEDAGIDPSDITDVILTHAHPDHLWGILDEFDDPLYPQANIHVPQGEWDFWRADDTLANMPDERKSFVVGAQSRLEAIEDQVSMITPGDEVLPGVEAVGTHGHTPGHMSYMIHGGSQSIFVVGDAISNAVISFEKPEWASGTDQDRDQGIATRKMLLDRLALDQSRIIGFHFPHPGEGQVEKATQGYRFVTG</sequence>
<evidence type="ECO:0000259" key="5">
    <source>
        <dbReference type="SMART" id="SM00849"/>
    </source>
</evidence>
<accession>A0A2S3V117</accession>
<dbReference type="AlphaFoldDB" id="A0A2S3V117"/>
<evidence type="ECO:0000313" key="6">
    <source>
        <dbReference type="EMBL" id="POF33671.1"/>
    </source>
</evidence>
<dbReference type="Pfam" id="PF00753">
    <property type="entry name" value="Lactamase_B"/>
    <property type="match status" value="1"/>
</dbReference>
<dbReference type="RefSeq" id="WP_103221443.1">
    <property type="nucleotide sequence ID" value="NZ_PPCN01000001.1"/>
</dbReference>
<organism evidence="6 7">
    <name type="scientific">Roseibium marinum</name>
    <dbReference type="NCBI Taxonomy" id="281252"/>
    <lineage>
        <taxon>Bacteria</taxon>
        <taxon>Pseudomonadati</taxon>
        <taxon>Pseudomonadota</taxon>
        <taxon>Alphaproteobacteria</taxon>
        <taxon>Hyphomicrobiales</taxon>
        <taxon>Stappiaceae</taxon>
        <taxon>Roseibium</taxon>
    </lineage>
</organism>
<keyword evidence="7" id="KW-1185">Reference proteome</keyword>
<evidence type="ECO:0000256" key="3">
    <source>
        <dbReference type="ARBA" id="ARBA00022801"/>
    </source>
</evidence>
<keyword evidence="4" id="KW-0862">Zinc</keyword>
<reference evidence="6 7" key="1">
    <citation type="submission" date="2018-01" db="EMBL/GenBank/DDBJ databases">
        <title>Genomic Encyclopedia of Archaeal and Bacterial Type Strains, Phase II (KMG-II): from individual species to whole genera.</title>
        <authorList>
            <person name="Goeker M."/>
        </authorList>
    </citation>
    <scope>NUCLEOTIDE SEQUENCE [LARGE SCALE GENOMIC DNA]</scope>
    <source>
        <strain evidence="6 7">DSM 17023</strain>
    </source>
</reference>
<dbReference type="OrthoDB" id="9773738at2"/>
<keyword evidence="2" id="KW-0479">Metal-binding</keyword>
<dbReference type="InterPro" id="IPR036866">
    <property type="entry name" value="RibonucZ/Hydroxyglut_hydro"/>
</dbReference>
<dbReference type="CDD" id="cd07720">
    <property type="entry name" value="OPHC2-like_MBL-fold"/>
    <property type="match status" value="1"/>
</dbReference>